<organism evidence="1">
    <name type="scientific">uncultured Sulfurovum sp</name>
    <dbReference type="NCBI Taxonomy" id="269237"/>
    <lineage>
        <taxon>Bacteria</taxon>
        <taxon>Pseudomonadati</taxon>
        <taxon>Campylobacterota</taxon>
        <taxon>Epsilonproteobacteria</taxon>
        <taxon>Campylobacterales</taxon>
        <taxon>Sulfurovaceae</taxon>
        <taxon>Sulfurovum</taxon>
        <taxon>environmental samples</taxon>
    </lineage>
</organism>
<dbReference type="AlphaFoldDB" id="A0A6S6U2H7"/>
<protein>
    <submittedName>
        <fullName evidence="1">Uncharacterized protein</fullName>
    </submittedName>
</protein>
<proteinExistence type="predicted"/>
<name>A0A6S6U2H7_9BACT</name>
<evidence type="ECO:0000313" key="1">
    <source>
        <dbReference type="EMBL" id="CAA6825884.1"/>
    </source>
</evidence>
<dbReference type="EMBL" id="CACVAZ010000200">
    <property type="protein sequence ID" value="CAA6825884.1"/>
    <property type="molecule type" value="Genomic_DNA"/>
</dbReference>
<sequence>MSLDSKVNEEEARNLSLKSIEYSFQLSKKYKAISSPWIQNTLVNMGIKEKGLCHEWAEDLLKHLLKQNYKTLELYTIGANIGYLNEHNALAVSVKGEGIEKSIVLDAWRYAGDLYFEKIREDKKYNWKERFNLYGLLPPRGGKK</sequence>
<reference evidence="1" key="1">
    <citation type="submission" date="2020-01" db="EMBL/GenBank/DDBJ databases">
        <authorList>
            <person name="Meier V. D."/>
            <person name="Meier V D."/>
        </authorList>
    </citation>
    <scope>NUCLEOTIDE SEQUENCE</scope>
    <source>
        <strain evidence="1">HLG_WM_MAG_02</strain>
    </source>
</reference>
<gene>
    <name evidence="1" type="ORF">HELGO_WM25187</name>
</gene>
<accession>A0A6S6U2H7</accession>